<protein>
    <recommendedName>
        <fullName evidence="5">ABC transporter</fullName>
    </recommendedName>
</protein>
<feature type="transmembrane region" description="Helical" evidence="2">
    <location>
        <begin position="320"/>
        <end position="341"/>
    </location>
</feature>
<evidence type="ECO:0008006" key="5">
    <source>
        <dbReference type="Google" id="ProtNLM"/>
    </source>
</evidence>
<feature type="transmembrane region" description="Helical" evidence="2">
    <location>
        <begin position="517"/>
        <end position="538"/>
    </location>
</feature>
<keyword evidence="2" id="KW-0812">Transmembrane</keyword>
<keyword evidence="2" id="KW-1133">Transmembrane helix</keyword>
<feature type="transmembrane region" description="Helical" evidence="2">
    <location>
        <begin position="361"/>
        <end position="386"/>
    </location>
</feature>
<feature type="transmembrane region" description="Helical" evidence="2">
    <location>
        <begin position="212"/>
        <end position="231"/>
    </location>
</feature>
<accession>A0A5S9QUJ7</accession>
<feature type="transmembrane region" description="Helical" evidence="2">
    <location>
        <begin position="151"/>
        <end position="173"/>
    </location>
</feature>
<sequence>MSVATSATGSPARAGRHAASSPESPWTGTAHLIRLALRRDRVRLTVWIAVLTLLMAYAPNAITLAYPEESQRRARVELLKTPAGMILGGPMFGKNETDLGVMMANEMMLTLIVAISILAILTVIRHTRAEEEGGTAELVLASAVGRYARTAAALVLVAAVNVVLATTMTAAMAATGFDVVDTAAMCIGVTAVAMVFGGVAAVTAQMWRTGRAATGAAMAMLALAALIRGVGDVIDNSGSALSWCSPIAWAQQMRAFVDLRWWPLALLIVLTLALIAFAGFLEARRQYDTGTITSTGDRPDAGPIRGVLGLHLVLQRGQTIGWSVGLFLSGLAFGSMTKSLIDAAEGNELLARMLSAQGTDGVYTTMSQFLAAAAGAYVVSAVLRVYADEQSGLAEAVLAGSVSRRRWLFSAVASAVAGSGVLMFFAGLGNGLGAGLTLGEPHTVLRLTLAGMAFVPALAVLAGVAALAVALRQSWVGWLAVTFVVASLYLGALLRLPSWVIDLSPVGRTTVPIDVPVVALVVMALIATALTLSAGWLYRRRDAV</sequence>
<feature type="transmembrane region" description="Helical" evidence="2">
    <location>
        <begin position="179"/>
        <end position="200"/>
    </location>
</feature>
<feature type="transmembrane region" description="Helical" evidence="2">
    <location>
        <begin position="261"/>
        <end position="281"/>
    </location>
</feature>
<proteinExistence type="predicted"/>
<name>A0A5S9QUJ7_MYCVN</name>
<feature type="region of interest" description="Disordered" evidence="1">
    <location>
        <begin position="1"/>
        <end position="25"/>
    </location>
</feature>
<dbReference type="RefSeq" id="WP_200845980.1">
    <property type="nucleotide sequence ID" value="NZ_CACSIP010000020.1"/>
</dbReference>
<feature type="transmembrane region" description="Helical" evidence="2">
    <location>
        <begin position="107"/>
        <end position="124"/>
    </location>
</feature>
<organism evidence="3 4">
    <name type="scientific">Mycolicibacterium vanbaalenii</name>
    <name type="common">Mycobacterium vanbaalenii</name>
    <dbReference type="NCBI Taxonomy" id="110539"/>
    <lineage>
        <taxon>Bacteria</taxon>
        <taxon>Bacillati</taxon>
        <taxon>Actinomycetota</taxon>
        <taxon>Actinomycetes</taxon>
        <taxon>Mycobacteriales</taxon>
        <taxon>Mycobacteriaceae</taxon>
        <taxon>Mycolicibacterium</taxon>
    </lineage>
</organism>
<reference evidence="3 4" key="1">
    <citation type="submission" date="2019-11" db="EMBL/GenBank/DDBJ databases">
        <authorList>
            <person name="Holert J."/>
        </authorList>
    </citation>
    <scope>NUCLEOTIDE SEQUENCE [LARGE SCALE GENOMIC DNA]</scope>
    <source>
        <strain evidence="3">BC8_1</strain>
    </source>
</reference>
<feature type="transmembrane region" description="Helical" evidence="2">
    <location>
        <begin position="407"/>
        <end position="429"/>
    </location>
</feature>
<evidence type="ECO:0000256" key="2">
    <source>
        <dbReference type="SAM" id="Phobius"/>
    </source>
</evidence>
<gene>
    <name evidence="3" type="ORF">AELLOGFF_04485</name>
</gene>
<evidence type="ECO:0000313" key="3">
    <source>
        <dbReference type="EMBL" id="CAA0122647.1"/>
    </source>
</evidence>
<keyword evidence="2" id="KW-0472">Membrane</keyword>
<keyword evidence="4" id="KW-1185">Reference proteome</keyword>
<feature type="transmembrane region" description="Helical" evidence="2">
    <location>
        <begin position="478"/>
        <end position="497"/>
    </location>
</feature>
<feature type="transmembrane region" description="Helical" evidence="2">
    <location>
        <begin position="44"/>
        <end position="66"/>
    </location>
</feature>
<dbReference type="EMBL" id="CACSIP010000020">
    <property type="protein sequence ID" value="CAA0122647.1"/>
    <property type="molecule type" value="Genomic_DNA"/>
</dbReference>
<dbReference type="AlphaFoldDB" id="A0A5S9QUJ7"/>
<evidence type="ECO:0000256" key="1">
    <source>
        <dbReference type="SAM" id="MobiDB-lite"/>
    </source>
</evidence>
<evidence type="ECO:0000313" key="4">
    <source>
        <dbReference type="Proteomes" id="UP000430146"/>
    </source>
</evidence>
<feature type="transmembrane region" description="Helical" evidence="2">
    <location>
        <begin position="449"/>
        <end position="471"/>
    </location>
</feature>
<dbReference type="Proteomes" id="UP000430146">
    <property type="component" value="Unassembled WGS sequence"/>
</dbReference>